<dbReference type="OrthoDB" id="2528227at2"/>
<dbReference type="RefSeq" id="WP_144653065.1">
    <property type="nucleotide sequence ID" value="NZ_VNFK01000024.1"/>
</dbReference>
<dbReference type="GO" id="GO:0005975">
    <property type="term" value="P:carbohydrate metabolic process"/>
    <property type="evidence" value="ECO:0007669"/>
    <property type="project" value="InterPro"/>
</dbReference>
<dbReference type="Gene3D" id="2.70.98.10">
    <property type="match status" value="1"/>
</dbReference>
<dbReference type="GO" id="GO:0003824">
    <property type="term" value="F:catalytic activity"/>
    <property type="evidence" value="ECO:0007669"/>
    <property type="project" value="InterPro"/>
</dbReference>
<evidence type="ECO:0000313" key="1">
    <source>
        <dbReference type="EMBL" id="TVU58486.1"/>
    </source>
</evidence>
<dbReference type="AlphaFoldDB" id="A0A558GNR2"/>
<organism evidence="1 2">
    <name type="scientific">Paenarthrobacter nitroguajacolicus</name>
    <name type="common">Arthrobacter nitroguajacolicus</name>
    <dbReference type="NCBI Taxonomy" id="211146"/>
    <lineage>
        <taxon>Bacteria</taxon>
        <taxon>Bacillati</taxon>
        <taxon>Actinomycetota</taxon>
        <taxon>Actinomycetes</taxon>
        <taxon>Micrococcales</taxon>
        <taxon>Micrococcaceae</taxon>
        <taxon>Paenarthrobacter</taxon>
    </lineage>
</organism>
<dbReference type="InterPro" id="IPR011013">
    <property type="entry name" value="Gal_mutarotase_sf_dom"/>
</dbReference>
<evidence type="ECO:0008006" key="3">
    <source>
        <dbReference type="Google" id="ProtNLM"/>
    </source>
</evidence>
<protein>
    <recommendedName>
        <fullName evidence="3">Aldose 1-epimerase</fullName>
    </recommendedName>
</protein>
<accession>A0A558GNR2</accession>
<proteinExistence type="predicted"/>
<name>A0A558GNR2_PAENT</name>
<dbReference type="EMBL" id="VNFK01000024">
    <property type="protein sequence ID" value="TVU58486.1"/>
    <property type="molecule type" value="Genomic_DNA"/>
</dbReference>
<dbReference type="SUPFAM" id="SSF74650">
    <property type="entry name" value="Galactose mutarotase-like"/>
    <property type="match status" value="1"/>
</dbReference>
<sequence>MSVVLRGGHGMRMEVRPELGGRITSLTTGDGFEWLLPSTDADRPGYGAPFLRPGMGGWDEVCPSVSADVLEGGRLVPDHGDVWNIPWDVKAGSSDHLTLQTDLVSVPVKLQRTISRSQTGFTFSYTAATRAAGLHPVLWCAHPQFFADKRTIVRAHPEEPLAALGLVEEYPEKGRHHHFPLRPLLNELKKGTSFKAFVPPDVHISAATITQGGGSRLRIGWSADELPYLGLFWDNGEFASQPALAVEPSTGFGDSLSAAAAEGLVLSVSADQDLSWKIHLSG</sequence>
<comment type="caution">
    <text evidence="1">The sequence shown here is derived from an EMBL/GenBank/DDBJ whole genome shotgun (WGS) entry which is preliminary data.</text>
</comment>
<reference evidence="1 2" key="1">
    <citation type="submission" date="2019-07" db="EMBL/GenBank/DDBJ databases">
        <title>Diversity of Bacteria from Kongsfjorden, Arctic.</title>
        <authorList>
            <person name="Yu Y."/>
        </authorList>
    </citation>
    <scope>NUCLEOTIDE SEQUENCE [LARGE SCALE GENOMIC DNA]</scope>
    <source>
        <strain evidence="1 2">SM1928</strain>
    </source>
</reference>
<dbReference type="InterPro" id="IPR014718">
    <property type="entry name" value="GH-type_carb-bd"/>
</dbReference>
<gene>
    <name evidence="1" type="ORF">FQP90_21320</name>
</gene>
<evidence type="ECO:0000313" key="2">
    <source>
        <dbReference type="Proteomes" id="UP000316500"/>
    </source>
</evidence>
<dbReference type="Proteomes" id="UP000316500">
    <property type="component" value="Unassembled WGS sequence"/>
</dbReference>
<dbReference type="GO" id="GO:0030246">
    <property type="term" value="F:carbohydrate binding"/>
    <property type="evidence" value="ECO:0007669"/>
    <property type="project" value="InterPro"/>
</dbReference>